<dbReference type="Gene3D" id="1.10.287.130">
    <property type="match status" value="1"/>
</dbReference>
<evidence type="ECO:0000256" key="3">
    <source>
        <dbReference type="SAM" id="Phobius"/>
    </source>
</evidence>
<keyword evidence="3" id="KW-1133">Transmembrane helix</keyword>
<accession>A0ABQ3B627</accession>
<dbReference type="Proteomes" id="UP000619761">
    <property type="component" value="Unassembled WGS sequence"/>
</dbReference>
<dbReference type="InterPro" id="IPR036890">
    <property type="entry name" value="HATPase_C_sf"/>
</dbReference>
<dbReference type="InterPro" id="IPR005467">
    <property type="entry name" value="His_kinase_dom"/>
</dbReference>
<evidence type="ECO:0000259" key="4">
    <source>
        <dbReference type="PROSITE" id="PS50109"/>
    </source>
</evidence>
<keyword evidence="3" id="KW-0472">Membrane</keyword>
<dbReference type="SMART" id="SM00091">
    <property type="entry name" value="PAS"/>
    <property type="match status" value="1"/>
</dbReference>
<dbReference type="SUPFAM" id="SSF55785">
    <property type="entry name" value="PYP-like sensor domain (PAS domain)"/>
    <property type="match status" value="1"/>
</dbReference>
<protein>
    <recommendedName>
        <fullName evidence="2">histidine kinase</fullName>
        <ecNumber evidence="2">2.7.13.3</ecNumber>
    </recommendedName>
</protein>
<organism evidence="5 6">
    <name type="scientific">Cellvibrio zantedeschiae</name>
    <dbReference type="NCBI Taxonomy" id="1237077"/>
    <lineage>
        <taxon>Bacteria</taxon>
        <taxon>Pseudomonadati</taxon>
        <taxon>Pseudomonadota</taxon>
        <taxon>Gammaproteobacteria</taxon>
        <taxon>Cellvibrionales</taxon>
        <taxon>Cellvibrionaceae</taxon>
        <taxon>Cellvibrio</taxon>
    </lineage>
</organism>
<keyword evidence="3" id="KW-0812">Transmembrane</keyword>
<dbReference type="PANTHER" id="PTHR43065:SF51">
    <property type="entry name" value="HISTIDINE KINASE"/>
    <property type="match status" value="1"/>
</dbReference>
<dbReference type="EC" id="2.7.13.3" evidence="2"/>
<dbReference type="InterPro" id="IPR036097">
    <property type="entry name" value="HisK_dim/P_sf"/>
</dbReference>
<evidence type="ECO:0000313" key="5">
    <source>
        <dbReference type="EMBL" id="GGY79973.1"/>
    </source>
</evidence>
<dbReference type="InterPro" id="IPR003594">
    <property type="entry name" value="HATPase_dom"/>
</dbReference>
<dbReference type="PANTHER" id="PTHR43065">
    <property type="entry name" value="SENSOR HISTIDINE KINASE"/>
    <property type="match status" value="1"/>
</dbReference>
<dbReference type="SUPFAM" id="SSF55874">
    <property type="entry name" value="ATPase domain of HSP90 chaperone/DNA topoisomerase II/histidine kinase"/>
    <property type="match status" value="1"/>
</dbReference>
<dbReference type="InterPro" id="IPR004358">
    <property type="entry name" value="Sig_transdc_His_kin-like_C"/>
</dbReference>
<reference evidence="6" key="1">
    <citation type="journal article" date="2019" name="Int. J. Syst. Evol. Microbiol.">
        <title>The Global Catalogue of Microorganisms (GCM) 10K type strain sequencing project: providing services to taxonomists for standard genome sequencing and annotation.</title>
        <authorList>
            <consortium name="The Broad Institute Genomics Platform"/>
            <consortium name="The Broad Institute Genome Sequencing Center for Infectious Disease"/>
            <person name="Wu L."/>
            <person name="Ma J."/>
        </authorList>
    </citation>
    <scope>NUCLEOTIDE SEQUENCE [LARGE SCALE GENOMIC DNA]</scope>
    <source>
        <strain evidence="6">KCTC 32239</strain>
    </source>
</reference>
<keyword evidence="6" id="KW-1185">Reference proteome</keyword>
<gene>
    <name evidence="5" type="ORF">GCM10011613_26220</name>
</gene>
<feature type="transmembrane region" description="Helical" evidence="3">
    <location>
        <begin position="16"/>
        <end position="35"/>
    </location>
</feature>
<dbReference type="SUPFAM" id="SSF47384">
    <property type="entry name" value="Homodimeric domain of signal transducing histidine kinase"/>
    <property type="match status" value="1"/>
</dbReference>
<evidence type="ECO:0000256" key="2">
    <source>
        <dbReference type="ARBA" id="ARBA00012438"/>
    </source>
</evidence>
<evidence type="ECO:0000313" key="6">
    <source>
        <dbReference type="Proteomes" id="UP000619761"/>
    </source>
</evidence>
<name>A0ABQ3B627_9GAMM</name>
<dbReference type="RefSeq" id="WP_189419296.1">
    <property type="nucleotide sequence ID" value="NZ_BMYZ01000002.1"/>
</dbReference>
<dbReference type="EMBL" id="BMYZ01000002">
    <property type="protein sequence ID" value="GGY79973.1"/>
    <property type="molecule type" value="Genomic_DNA"/>
</dbReference>
<dbReference type="Pfam" id="PF02518">
    <property type="entry name" value="HATPase_c"/>
    <property type="match status" value="1"/>
</dbReference>
<dbReference type="InterPro" id="IPR000014">
    <property type="entry name" value="PAS"/>
</dbReference>
<proteinExistence type="predicted"/>
<dbReference type="PRINTS" id="PR00344">
    <property type="entry name" value="BCTRLSENSOR"/>
</dbReference>
<dbReference type="PROSITE" id="PS50109">
    <property type="entry name" value="HIS_KIN"/>
    <property type="match status" value="1"/>
</dbReference>
<sequence>MAFVLINAKLAVEQQIWLWGGWLASVVLLCIWQYIAYRSLEREIKAINLHSDSLRDNAFNLSANTHLLNELLPTAKALSEMSDHLQRERASLYQRELLLDTVLQTSPSALVLTDEDGRVLLSNPAARILLNKGKRFEGSLFSVLLEQLPEVKAALAQQQSLVFFDESASIWHLSSSRFQLNQRSHFLYQFKPVTKEIHQEEIKAWKKLLRVIGHELNNSLAPMSSLAYSGRIQAEAKELESFADIFSTIGERCQHLNQFLQDYINFAKLPAPQRQPVNWAQLINELQDHYEFELLGALPKNIWPLDQTQLAQLLLNCLKNASEAGATAAGTQLSLIEKADCLLIELQDDAGGMSEEVITHALVPFYTTKEKGSGIGLTLCQDIVQGHGGRFELLNRDAGLLIRIFLPTVAHHS</sequence>
<dbReference type="Gene3D" id="3.30.565.10">
    <property type="entry name" value="Histidine kinase-like ATPase, C-terminal domain"/>
    <property type="match status" value="1"/>
</dbReference>
<feature type="domain" description="Histidine kinase" evidence="4">
    <location>
        <begin position="211"/>
        <end position="410"/>
    </location>
</feature>
<evidence type="ECO:0000256" key="1">
    <source>
        <dbReference type="ARBA" id="ARBA00000085"/>
    </source>
</evidence>
<dbReference type="InterPro" id="IPR035965">
    <property type="entry name" value="PAS-like_dom_sf"/>
</dbReference>
<comment type="catalytic activity">
    <reaction evidence="1">
        <text>ATP + protein L-histidine = ADP + protein N-phospho-L-histidine.</text>
        <dbReference type="EC" id="2.7.13.3"/>
    </reaction>
</comment>
<dbReference type="SMART" id="SM00387">
    <property type="entry name" value="HATPase_c"/>
    <property type="match status" value="1"/>
</dbReference>
<comment type="caution">
    <text evidence="5">The sequence shown here is derived from an EMBL/GenBank/DDBJ whole genome shotgun (WGS) entry which is preliminary data.</text>
</comment>